<evidence type="ECO:0000313" key="2">
    <source>
        <dbReference type="Ensembl" id="ENSACDP00005023831.1"/>
    </source>
</evidence>
<dbReference type="Proteomes" id="UP000694521">
    <property type="component" value="Unplaced"/>
</dbReference>
<sequence>MSFSFIFCFCGLAAAIAATASNEWKVTSRASSVITATWVFQGLWMNCAGNALGYSFSYARKLDSKALHLRIPCKYSCWKLSACVCACCITG</sequence>
<proteinExistence type="predicted"/>
<keyword evidence="1" id="KW-0732">Signal</keyword>
<dbReference type="AlphaFoldDB" id="A0A8B9EMI8"/>
<keyword evidence="3" id="KW-1185">Reference proteome</keyword>
<name>A0A8B9EMI8_ANSCY</name>
<reference evidence="2" key="2">
    <citation type="submission" date="2025-09" db="UniProtKB">
        <authorList>
            <consortium name="Ensembl"/>
        </authorList>
    </citation>
    <scope>IDENTIFICATION</scope>
</reference>
<evidence type="ECO:0008006" key="4">
    <source>
        <dbReference type="Google" id="ProtNLM"/>
    </source>
</evidence>
<dbReference type="Ensembl" id="ENSACDT00005028499.1">
    <property type="protein sequence ID" value="ENSACDP00005023831.1"/>
    <property type="gene ID" value="ENSACDG00005017313.1"/>
</dbReference>
<dbReference type="Gene3D" id="1.20.140.150">
    <property type="match status" value="1"/>
</dbReference>
<protein>
    <recommendedName>
        <fullName evidence="4">Claudin</fullName>
    </recommendedName>
</protein>
<evidence type="ECO:0000313" key="3">
    <source>
        <dbReference type="Proteomes" id="UP000694521"/>
    </source>
</evidence>
<accession>A0A8B9EMI8</accession>
<reference evidence="2" key="1">
    <citation type="submission" date="2025-08" db="UniProtKB">
        <authorList>
            <consortium name="Ensembl"/>
        </authorList>
    </citation>
    <scope>IDENTIFICATION</scope>
</reference>
<feature type="chain" id="PRO_5034957779" description="Claudin" evidence="1">
    <location>
        <begin position="16"/>
        <end position="91"/>
    </location>
</feature>
<feature type="signal peptide" evidence="1">
    <location>
        <begin position="1"/>
        <end position="15"/>
    </location>
</feature>
<organism evidence="2 3">
    <name type="scientific">Anser cygnoides</name>
    <name type="common">Swan goose</name>
    <dbReference type="NCBI Taxonomy" id="8845"/>
    <lineage>
        <taxon>Eukaryota</taxon>
        <taxon>Metazoa</taxon>
        <taxon>Chordata</taxon>
        <taxon>Craniata</taxon>
        <taxon>Vertebrata</taxon>
        <taxon>Euteleostomi</taxon>
        <taxon>Archelosauria</taxon>
        <taxon>Archosauria</taxon>
        <taxon>Dinosauria</taxon>
        <taxon>Saurischia</taxon>
        <taxon>Theropoda</taxon>
        <taxon>Coelurosauria</taxon>
        <taxon>Aves</taxon>
        <taxon>Neognathae</taxon>
        <taxon>Galloanserae</taxon>
        <taxon>Anseriformes</taxon>
        <taxon>Anatidae</taxon>
        <taxon>Anserinae</taxon>
        <taxon>Anser</taxon>
    </lineage>
</organism>
<evidence type="ECO:0000256" key="1">
    <source>
        <dbReference type="SAM" id="SignalP"/>
    </source>
</evidence>